<dbReference type="EMBL" id="JACHBR010000001">
    <property type="protein sequence ID" value="MBB5627438.1"/>
    <property type="molecule type" value="Genomic_DNA"/>
</dbReference>
<gene>
    <name evidence="1" type="ORF">BJ981_003137</name>
</gene>
<proteinExistence type="predicted"/>
<dbReference type="AlphaFoldDB" id="A0A7W8Z4S4"/>
<keyword evidence="2" id="KW-1185">Reference proteome</keyword>
<organism evidence="1 2">
    <name type="scientific">Sphaerisporangium krabiense</name>
    <dbReference type="NCBI Taxonomy" id="763782"/>
    <lineage>
        <taxon>Bacteria</taxon>
        <taxon>Bacillati</taxon>
        <taxon>Actinomycetota</taxon>
        <taxon>Actinomycetes</taxon>
        <taxon>Streptosporangiales</taxon>
        <taxon>Streptosporangiaceae</taxon>
        <taxon>Sphaerisporangium</taxon>
    </lineage>
</organism>
<sequence>MSTKEIGMRHSERLWHLAYKYGMGSSFDGMWVEGLEVAEVAERLGGAVAGECGWADLLKGVGEGTGVVWAGRLNGDWTQVVHLGVEALDVEPLSEGNRRALRFGWHVNGVGDLVYAVDGACVTVFGVTRPGGRRGREPQALDPYAEGLRFDLQDSSWENDPDLPPGWREYSAWEEARLEGDLPDDAYDDMPPEWSDLLELAVNGYSPPLAACITSALTLVGRVTGRELDEAWMREIHTRFLFER</sequence>
<name>A0A7W8Z4S4_9ACTN</name>
<comment type="caution">
    <text evidence="1">The sequence shown here is derived from an EMBL/GenBank/DDBJ whole genome shotgun (WGS) entry which is preliminary data.</text>
</comment>
<accession>A0A7W8Z4S4</accession>
<dbReference type="RefSeq" id="WP_184612081.1">
    <property type="nucleotide sequence ID" value="NZ_BOOS01000036.1"/>
</dbReference>
<protein>
    <submittedName>
        <fullName evidence="1">Uncharacterized protein</fullName>
    </submittedName>
</protein>
<evidence type="ECO:0000313" key="1">
    <source>
        <dbReference type="EMBL" id="MBB5627438.1"/>
    </source>
</evidence>
<dbReference type="Proteomes" id="UP000588112">
    <property type="component" value="Unassembled WGS sequence"/>
</dbReference>
<evidence type="ECO:0000313" key="2">
    <source>
        <dbReference type="Proteomes" id="UP000588112"/>
    </source>
</evidence>
<reference evidence="1 2" key="1">
    <citation type="submission" date="2020-08" db="EMBL/GenBank/DDBJ databases">
        <title>Sequencing the genomes of 1000 actinobacteria strains.</title>
        <authorList>
            <person name="Klenk H.-P."/>
        </authorList>
    </citation>
    <scope>NUCLEOTIDE SEQUENCE [LARGE SCALE GENOMIC DNA]</scope>
    <source>
        <strain evidence="1 2">DSM 45790</strain>
    </source>
</reference>